<name>A0A7J7E3U4_DICBM</name>
<accession>A0A7J7E3U4</accession>
<feature type="region of interest" description="Disordered" evidence="1">
    <location>
        <begin position="144"/>
        <end position="166"/>
    </location>
</feature>
<dbReference type="EMBL" id="JACDTQ010004147">
    <property type="protein sequence ID" value="KAF5910492.1"/>
    <property type="molecule type" value="Genomic_DNA"/>
</dbReference>
<evidence type="ECO:0000256" key="1">
    <source>
        <dbReference type="SAM" id="MobiDB-lite"/>
    </source>
</evidence>
<comment type="caution">
    <text evidence="2">The sequence shown here is derived from an EMBL/GenBank/DDBJ whole genome shotgun (WGS) entry which is preliminary data.</text>
</comment>
<evidence type="ECO:0000313" key="2">
    <source>
        <dbReference type="EMBL" id="KAF5910492.1"/>
    </source>
</evidence>
<reference evidence="2 3" key="1">
    <citation type="journal article" date="2020" name="Mol. Biol. Evol.">
        <title>Interspecific Gene Flow and the Evolution of Specialization in Black and White Rhinoceros.</title>
        <authorList>
            <person name="Moodley Y."/>
            <person name="Westbury M.V."/>
            <person name="Russo I.M."/>
            <person name="Gopalakrishnan S."/>
            <person name="Rakotoarivelo A."/>
            <person name="Olsen R.A."/>
            <person name="Prost S."/>
            <person name="Tunstall T."/>
            <person name="Ryder O.A."/>
            <person name="Dalen L."/>
            <person name="Bruford M.W."/>
        </authorList>
    </citation>
    <scope>NUCLEOTIDE SEQUENCE [LARGE SCALE GENOMIC DNA]</scope>
    <source>
        <strain evidence="2">SBR-YM</strain>
        <tissue evidence="2">Skin</tissue>
    </source>
</reference>
<evidence type="ECO:0000313" key="3">
    <source>
        <dbReference type="Proteomes" id="UP000551758"/>
    </source>
</evidence>
<evidence type="ECO:0008006" key="4">
    <source>
        <dbReference type="Google" id="ProtNLM"/>
    </source>
</evidence>
<protein>
    <recommendedName>
        <fullName evidence="4">Ral guanine nucleotide dissociation stimulator-like</fullName>
    </recommendedName>
</protein>
<dbReference type="Gene3D" id="1.20.870.10">
    <property type="entry name" value="Son of sevenless (SoS) protein Chain: S domain 1"/>
    <property type="match status" value="1"/>
</dbReference>
<keyword evidence="3" id="KW-1185">Reference proteome</keyword>
<dbReference type="Proteomes" id="UP000551758">
    <property type="component" value="Unassembled WGS sequence"/>
</dbReference>
<gene>
    <name evidence="2" type="ORF">HPG69_013342</name>
</gene>
<feature type="region of interest" description="Disordered" evidence="1">
    <location>
        <begin position="98"/>
        <end position="131"/>
    </location>
</feature>
<dbReference type="SUPFAM" id="SSF48366">
    <property type="entry name" value="Ras GEF"/>
    <property type="match status" value="1"/>
</dbReference>
<dbReference type="AlphaFoldDB" id="A0A7J7E3U4"/>
<dbReference type="InterPro" id="IPR023578">
    <property type="entry name" value="Ras_GEF_dom_sf"/>
</dbReference>
<sequence length="166" mass="18190">MQALQADMIEKLTESLLPAFPGRNISNVTTFMFNYSAFSTSHQVLDQMFTGPGGPCQHLWVQLEHLEPIEAAPEGQEKPRRGQKLEEAGLQLPLTAHSLPFPKNAESSGISPHTVVSAEPLNSPSEEDMGTTFQVIEDTPLLQDAANQYNIKPRSNLGPGSRPWSP</sequence>
<organism evidence="2 3">
    <name type="scientific">Diceros bicornis minor</name>
    <name type="common">South-central black rhinoceros</name>
    <dbReference type="NCBI Taxonomy" id="77932"/>
    <lineage>
        <taxon>Eukaryota</taxon>
        <taxon>Metazoa</taxon>
        <taxon>Chordata</taxon>
        <taxon>Craniata</taxon>
        <taxon>Vertebrata</taxon>
        <taxon>Euteleostomi</taxon>
        <taxon>Mammalia</taxon>
        <taxon>Eutheria</taxon>
        <taxon>Laurasiatheria</taxon>
        <taxon>Perissodactyla</taxon>
        <taxon>Rhinocerotidae</taxon>
        <taxon>Diceros</taxon>
    </lineage>
</organism>
<proteinExistence type="predicted"/>